<evidence type="ECO:0000313" key="6">
    <source>
        <dbReference type="EMBL" id="EJW04765.1"/>
    </source>
</evidence>
<keyword evidence="3" id="KW-0690">Ribosome biogenesis</keyword>
<name>J9DQD3_EDHAE</name>
<dbReference type="FunFam" id="2.40.10.310:FF:000001">
    <property type="entry name" value="NSA2, ribosome biogenesis homolog"/>
    <property type="match status" value="1"/>
</dbReference>
<dbReference type="PANTHER" id="PTHR12642">
    <property type="entry name" value="RIBOSOME BIOGENESIS PROTEIN NSA2 HOMOLOG"/>
    <property type="match status" value="1"/>
</dbReference>
<reference evidence="7" key="2">
    <citation type="submission" date="2015-07" db="EMBL/GenBank/DDBJ databases">
        <title>Contrasting host-pathogen interactions and genome evolution in two generalist and specialist microsporidian pathogens of mosquitoes.</title>
        <authorList>
            <consortium name="The Broad Institute Genomics Platform"/>
            <consortium name="The Broad Institute Genome Sequencing Center for Infectious Disease"/>
            <person name="Cuomo C.A."/>
            <person name="Sanscrainte N.D."/>
            <person name="Goldberg J.M."/>
            <person name="Heiman D."/>
            <person name="Young S."/>
            <person name="Zeng Q."/>
            <person name="Becnel J.J."/>
            <person name="Birren B.W."/>
        </authorList>
    </citation>
    <scope>NUCLEOTIDE SEQUENCE [LARGE SCALE GENOMIC DNA]</scope>
    <source>
        <strain evidence="7">USNM 41457</strain>
    </source>
</reference>
<keyword evidence="4" id="KW-0698">rRNA processing</keyword>
<reference evidence="6 7" key="1">
    <citation type="submission" date="2011-08" db="EMBL/GenBank/DDBJ databases">
        <authorList>
            <person name="Liu Z.J."/>
            <person name="Shi F.L."/>
            <person name="Lu J.Q."/>
            <person name="Li M."/>
            <person name="Wang Z.L."/>
        </authorList>
    </citation>
    <scope>NUCLEOTIDE SEQUENCE [LARGE SCALE GENOMIC DNA]</scope>
    <source>
        <strain evidence="6 7">USNM 41457</strain>
    </source>
</reference>
<sequence length="253" mass="28836">MPQNNYIEEHIKKHGRSLDYEVKKAKKEARQPNKIKTLARKLHGHRAIMFNQQRRAQKIQLKKAIKQKTAKDVTVKTTEEALPAFLLDRENSARQISDKVKQQRQEKATKYSVPIAKVQGVPEIDTFKVLATGKRGAKQWKRIVTKPCFVGENFTRKPPKYERFIRPMAMRFKKAHVTHPELKATFCLPIISVKKNPHSAISTELGILQKGTIIEVNVSELGIVCGSKIVWGKYAQITNHPENDGCVNAILLV</sequence>
<comment type="subcellular location">
    <subcellularLocation>
        <location evidence="1">Nucleus</location>
        <location evidence="1">Nucleolus</location>
    </subcellularLocation>
</comment>
<dbReference type="STRING" id="1003232.J9DQD3"/>
<dbReference type="InParanoid" id="J9DQD3"/>
<dbReference type="GO" id="GO:0005730">
    <property type="term" value="C:nucleolus"/>
    <property type="evidence" value="ECO:0007669"/>
    <property type="project" value="UniProtKB-SubCell"/>
</dbReference>
<dbReference type="HOGENOM" id="CLU_1070048_0_0_1"/>
<evidence type="ECO:0008006" key="8">
    <source>
        <dbReference type="Google" id="ProtNLM"/>
    </source>
</evidence>
<evidence type="ECO:0000256" key="5">
    <source>
        <dbReference type="ARBA" id="ARBA00023242"/>
    </source>
</evidence>
<proteinExistence type="inferred from homology"/>
<dbReference type="InterPro" id="IPR022309">
    <property type="entry name" value="Ribosomal_Se8/biogenesis_NSA2"/>
</dbReference>
<gene>
    <name evidence="6" type="ORF">EDEG_01055</name>
</gene>
<dbReference type="Gene3D" id="2.40.10.310">
    <property type="match status" value="1"/>
</dbReference>
<evidence type="ECO:0000256" key="3">
    <source>
        <dbReference type="ARBA" id="ARBA00022517"/>
    </source>
</evidence>
<dbReference type="InterPro" id="IPR039411">
    <property type="entry name" value="NSA2_fam"/>
</dbReference>
<dbReference type="GO" id="GO:0000463">
    <property type="term" value="P:maturation of LSU-rRNA from tricistronic rRNA transcript (SSU-rRNA, 5.8S rRNA, LSU-rRNA)"/>
    <property type="evidence" value="ECO:0007669"/>
    <property type="project" value="EnsemblFungi"/>
</dbReference>
<evidence type="ECO:0000256" key="4">
    <source>
        <dbReference type="ARBA" id="ARBA00022552"/>
    </source>
</evidence>
<dbReference type="GO" id="GO:0000466">
    <property type="term" value="P:maturation of 5.8S rRNA from tricistronic rRNA transcript (SSU-rRNA, 5.8S rRNA, LSU-rRNA)"/>
    <property type="evidence" value="ECO:0007669"/>
    <property type="project" value="EnsemblFungi"/>
</dbReference>
<keyword evidence="5" id="KW-0539">Nucleus</keyword>
<dbReference type="EMBL" id="AFBI03000014">
    <property type="protein sequence ID" value="EJW04765.1"/>
    <property type="molecule type" value="Genomic_DNA"/>
</dbReference>
<comment type="caution">
    <text evidence="6">The sequence shown here is derived from an EMBL/GenBank/DDBJ whole genome shotgun (WGS) entry which is preliminary data.</text>
</comment>
<keyword evidence="7" id="KW-1185">Reference proteome</keyword>
<protein>
    <recommendedName>
        <fullName evidence="8">Ribosome biogenesis protein NSA2 homolog</fullName>
    </recommendedName>
</protein>
<evidence type="ECO:0000256" key="2">
    <source>
        <dbReference type="ARBA" id="ARBA00005424"/>
    </source>
</evidence>
<accession>J9DQD3</accession>
<dbReference type="Pfam" id="PF01201">
    <property type="entry name" value="Ribosomal_S8e"/>
    <property type="match status" value="1"/>
</dbReference>
<dbReference type="AlphaFoldDB" id="J9DQD3"/>
<evidence type="ECO:0000256" key="1">
    <source>
        <dbReference type="ARBA" id="ARBA00004604"/>
    </source>
</evidence>
<dbReference type="OrthoDB" id="1847590at2759"/>
<dbReference type="OMA" id="TNTPEND"/>
<evidence type="ECO:0000313" key="7">
    <source>
        <dbReference type="Proteomes" id="UP000003163"/>
    </source>
</evidence>
<comment type="similarity">
    <text evidence="2">Belongs to the eukaryotic ribosomal protein eS8 family. Ribosome biogenesis protein NSA2 subfamily.</text>
</comment>
<dbReference type="GO" id="GO:0030687">
    <property type="term" value="C:preribosome, large subunit precursor"/>
    <property type="evidence" value="ECO:0007669"/>
    <property type="project" value="EnsemblFungi"/>
</dbReference>
<dbReference type="FunCoup" id="J9DQD3">
    <property type="interactions" value="199"/>
</dbReference>
<organism evidence="6 7">
    <name type="scientific">Edhazardia aedis (strain USNM 41457)</name>
    <name type="common">Microsporidian parasite</name>
    <dbReference type="NCBI Taxonomy" id="1003232"/>
    <lineage>
        <taxon>Eukaryota</taxon>
        <taxon>Fungi</taxon>
        <taxon>Fungi incertae sedis</taxon>
        <taxon>Microsporidia</taxon>
        <taxon>Edhazardia</taxon>
    </lineage>
</organism>
<dbReference type="Proteomes" id="UP000003163">
    <property type="component" value="Unassembled WGS sequence"/>
</dbReference>
<dbReference type="VEuPathDB" id="MicrosporidiaDB:EDEG_01055"/>